<feature type="transmembrane region" description="Helical" evidence="1">
    <location>
        <begin position="38"/>
        <end position="57"/>
    </location>
</feature>
<accession>A0ABS6B6U8</accession>
<reference evidence="2 3" key="1">
    <citation type="submission" date="2021-06" db="EMBL/GenBank/DDBJ databases">
        <title>Actinomycetes sequencing.</title>
        <authorList>
            <person name="Shan Q."/>
        </authorList>
    </citation>
    <scope>NUCLEOTIDE SEQUENCE [LARGE SCALE GENOMIC DNA]</scope>
    <source>
        <strain evidence="2 3">NEAU-G5</strain>
    </source>
</reference>
<proteinExistence type="predicted"/>
<feature type="transmembrane region" description="Helical" evidence="1">
    <location>
        <begin position="7"/>
        <end position="32"/>
    </location>
</feature>
<keyword evidence="3" id="KW-1185">Reference proteome</keyword>
<organism evidence="2 3">
    <name type="scientific">Nocardia albiluteola</name>
    <dbReference type="NCBI Taxonomy" id="2842303"/>
    <lineage>
        <taxon>Bacteria</taxon>
        <taxon>Bacillati</taxon>
        <taxon>Actinomycetota</taxon>
        <taxon>Actinomycetes</taxon>
        <taxon>Mycobacteriales</taxon>
        <taxon>Nocardiaceae</taxon>
        <taxon>Nocardia</taxon>
    </lineage>
</organism>
<dbReference type="Proteomes" id="UP000733379">
    <property type="component" value="Unassembled WGS sequence"/>
</dbReference>
<evidence type="ECO:0000313" key="3">
    <source>
        <dbReference type="Proteomes" id="UP000733379"/>
    </source>
</evidence>
<feature type="transmembrane region" description="Helical" evidence="1">
    <location>
        <begin position="118"/>
        <end position="141"/>
    </location>
</feature>
<sequence>MVDMNAWVLRAVVLGALTVVLRTVLGFGMIYWPTQGSWMRLLCLIVLVATGVVWGLADGRGDRRANPDPERGGVDLTMRWLKAAIAGGLGSAVAAWLLDFVPKFDLGDNGLGFEITAGAAFILLMIFVPAMIGVAAGRFLVTRENTKAAARTQPPAPAAATPA</sequence>
<keyword evidence="1" id="KW-0472">Membrane</keyword>
<dbReference type="InterPro" id="IPR047958">
    <property type="entry name" value="B-4DMT-like"/>
</dbReference>
<name>A0ABS6B6U8_9NOCA</name>
<keyword evidence="1" id="KW-0812">Transmembrane</keyword>
<dbReference type="NCBIfam" id="NF037996">
    <property type="entry name" value="B-4DMT"/>
    <property type="match status" value="1"/>
</dbReference>
<dbReference type="EMBL" id="JAHKNI010000009">
    <property type="protein sequence ID" value="MBU3065126.1"/>
    <property type="molecule type" value="Genomic_DNA"/>
</dbReference>
<evidence type="ECO:0000313" key="2">
    <source>
        <dbReference type="EMBL" id="MBU3065126.1"/>
    </source>
</evidence>
<comment type="caution">
    <text evidence="2">The sequence shown here is derived from an EMBL/GenBank/DDBJ whole genome shotgun (WGS) entry which is preliminary data.</text>
</comment>
<gene>
    <name evidence="2" type="ORF">KO481_26805</name>
</gene>
<protein>
    <submittedName>
        <fullName evidence="2">B-4DMT family transporter</fullName>
    </submittedName>
</protein>
<keyword evidence="1" id="KW-1133">Transmembrane helix</keyword>
<feature type="transmembrane region" description="Helical" evidence="1">
    <location>
        <begin position="78"/>
        <end position="98"/>
    </location>
</feature>
<evidence type="ECO:0000256" key="1">
    <source>
        <dbReference type="SAM" id="Phobius"/>
    </source>
</evidence>